<evidence type="ECO:0000313" key="1">
    <source>
        <dbReference type="EMBL" id="BAN75659.1"/>
    </source>
</evidence>
<sequence length="60" mass="6564">MITTGAVKDVVAGRKLIRESFDLKTYQPNATAYPDVLTKYKAFMKTAKPTKAAAKSKEAV</sequence>
<reference evidence="1 2" key="1">
    <citation type="journal article" date="2013" name="PLoS ONE">
        <title>Genomic Adaptation of the Lactobacillus casei Group.</title>
        <authorList>
            <person name="Toh H."/>
            <person name="Oshima K."/>
            <person name="Nakano A."/>
            <person name="Takahata M."/>
            <person name="Murakami M."/>
            <person name="Takaki T."/>
            <person name="Nishiyama H."/>
            <person name="Igimi S."/>
            <person name="Hattori M."/>
            <person name="Morita H."/>
        </authorList>
    </citation>
    <scope>NUCLEOTIDE SEQUENCE [LARGE SCALE GENOMIC DNA]</scope>
    <source>
        <strain evidence="1 2">ATCC 393</strain>
    </source>
</reference>
<dbReference type="AlphaFoldDB" id="A0AAD1ARB7"/>
<protein>
    <submittedName>
        <fullName evidence="1">Truncated rhamnulokinase</fullName>
    </submittedName>
</protein>
<accession>A0AAD1ARB7</accession>
<dbReference type="Proteomes" id="UP000015560">
    <property type="component" value="Chromosome"/>
</dbReference>
<dbReference type="EMBL" id="AP012544">
    <property type="protein sequence ID" value="BAN75659.1"/>
    <property type="molecule type" value="Genomic_DNA"/>
</dbReference>
<name>A0AAD1ARB7_LACCA</name>
<organism evidence="1 2">
    <name type="scientific">Lacticaseibacillus casei DSM 20011 = JCM 1134 = ATCC 393</name>
    <dbReference type="NCBI Taxonomy" id="1423732"/>
    <lineage>
        <taxon>Bacteria</taxon>
        <taxon>Bacillati</taxon>
        <taxon>Bacillota</taxon>
        <taxon>Bacilli</taxon>
        <taxon>Lactobacillales</taxon>
        <taxon>Lactobacillaceae</taxon>
        <taxon>Lacticaseibacillus</taxon>
    </lineage>
</organism>
<gene>
    <name evidence="1" type="ORF">LBCZ_2491</name>
</gene>
<evidence type="ECO:0000313" key="2">
    <source>
        <dbReference type="Proteomes" id="UP000015560"/>
    </source>
</evidence>
<proteinExistence type="predicted"/>